<reference evidence="1" key="1">
    <citation type="submission" date="2022-06" db="EMBL/GenBank/DDBJ databases">
        <title>Phylogenomic reconstructions and comparative analyses of Kickxellomycotina fungi.</title>
        <authorList>
            <person name="Reynolds N.K."/>
            <person name="Stajich J.E."/>
            <person name="Barry K."/>
            <person name="Grigoriev I.V."/>
            <person name="Crous P."/>
            <person name="Smith M.E."/>
        </authorList>
    </citation>
    <scope>NUCLEOTIDE SEQUENCE</scope>
    <source>
        <strain evidence="1">RSA 2271</strain>
    </source>
</reference>
<evidence type="ECO:0000313" key="1">
    <source>
        <dbReference type="EMBL" id="KAJ1671327.1"/>
    </source>
</evidence>
<gene>
    <name evidence="1" type="primary">RFC3_3</name>
    <name evidence="1" type="ORF">EV182_007694</name>
</gene>
<dbReference type="EMBL" id="JAMZIH010008804">
    <property type="protein sequence ID" value="KAJ1671327.1"/>
    <property type="molecule type" value="Genomic_DNA"/>
</dbReference>
<comment type="caution">
    <text evidence="1">The sequence shown here is derived from an EMBL/GenBank/DDBJ whole genome shotgun (WGS) entry which is preliminary data.</text>
</comment>
<accession>A0ACC1H991</accession>
<sequence length="192" mass="22019">MILCCNSVSKITPPVQSRCLLIRVSAPTIQEIKDNINMIAKKEKLTVPSEFAEYIATHSKRNMRRAILMLESAYVQQYPFTSDQRVALPDYEVAIAQIAKSALEDQSPARLSQIRTQLYELLSHCIPAQLILKELSMHWIKSVDDELKAEMVRYAALYDHRLQVGQKAIFHLEAYVAKFMSIYKRFLLDISG</sequence>
<proteinExistence type="predicted"/>
<keyword evidence="2" id="KW-1185">Reference proteome</keyword>
<dbReference type="Proteomes" id="UP001145114">
    <property type="component" value="Unassembled WGS sequence"/>
</dbReference>
<organism evidence="1 2">
    <name type="scientific">Spiromyces aspiralis</name>
    <dbReference type="NCBI Taxonomy" id="68401"/>
    <lineage>
        <taxon>Eukaryota</taxon>
        <taxon>Fungi</taxon>
        <taxon>Fungi incertae sedis</taxon>
        <taxon>Zoopagomycota</taxon>
        <taxon>Kickxellomycotina</taxon>
        <taxon>Kickxellomycetes</taxon>
        <taxon>Kickxellales</taxon>
        <taxon>Kickxellaceae</taxon>
        <taxon>Spiromyces</taxon>
    </lineage>
</organism>
<name>A0ACC1H991_9FUNG</name>
<evidence type="ECO:0000313" key="2">
    <source>
        <dbReference type="Proteomes" id="UP001145114"/>
    </source>
</evidence>
<feature type="non-terminal residue" evidence="1">
    <location>
        <position position="192"/>
    </location>
</feature>
<protein>
    <submittedName>
        <fullName evidence="1">Subunit of heteropentameric Replication factor C (RF-C)</fullName>
    </submittedName>
</protein>